<comment type="caution">
    <text evidence="8">The sequence shown here is derived from an EMBL/GenBank/DDBJ whole genome shotgun (WGS) entry which is preliminary data.</text>
</comment>
<evidence type="ECO:0000256" key="3">
    <source>
        <dbReference type="ARBA" id="ARBA00023157"/>
    </source>
</evidence>
<evidence type="ECO:0000313" key="8">
    <source>
        <dbReference type="EMBL" id="CAI0375715.1"/>
    </source>
</evidence>
<dbReference type="PANTHER" id="PTHR33021:SF424">
    <property type="entry name" value="BASIC BLUE PROTEIN"/>
    <property type="match status" value="1"/>
</dbReference>
<evidence type="ECO:0000256" key="2">
    <source>
        <dbReference type="ARBA" id="ARBA00023008"/>
    </source>
</evidence>
<accession>A0AAV0GRQ4</accession>
<proteinExistence type="predicted"/>
<feature type="domain" description="Phytocyanin" evidence="7">
    <location>
        <begin position="27"/>
        <end position="121"/>
    </location>
</feature>
<dbReference type="InterPro" id="IPR041844">
    <property type="entry name" value="Plantacyanin"/>
</dbReference>
<keyword evidence="2" id="KW-0186">Copper</keyword>
<dbReference type="SUPFAM" id="SSF49503">
    <property type="entry name" value="Cupredoxins"/>
    <property type="match status" value="1"/>
</dbReference>
<dbReference type="GO" id="GO:0046872">
    <property type="term" value="F:metal ion binding"/>
    <property type="evidence" value="ECO:0007669"/>
    <property type="project" value="UniProtKB-KW"/>
</dbReference>
<sequence length="121" mass="12403">MKGSVVAILATTMVLFMLVNLKPADAATFTVGDAGGWTFGVNSWPAGKSFSAGDVLVFNYPQGLHNVAVVDAAGYNACDTAGATILTSGHDQVTLAKGANYFICGVGAHCRANMKMTVNAS</sequence>
<evidence type="ECO:0000256" key="1">
    <source>
        <dbReference type="ARBA" id="ARBA00022723"/>
    </source>
</evidence>
<dbReference type="InterPro" id="IPR003245">
    <property type="entry name" value="Phytocyanin_dom"/>
</dbReference>
<dbReference type="PANTHER" id="PTHR33021">
    <property type="entry name" value="BLUE COPPER PROTEIN"/>
    <property type="match status" value="1"/>
</dbReference>
<dbReference type="PROSITE" id="PS51485">
    <property type="entry name" value="PHYTOCYANIN"/>
    <property type="match status" value="1"/>
</dbReference>
<dbReference type="CDD" id="cd11013">
    <property type="entry name" value="Plantacyanin"/>
    <property type="match status" value="1"/>
</dbReference>
<dbReference type="AlphaFoldDB" id="A0AAV0GRQ4"/>
<dbReference type="InterPro" id="IPR039391">
    <property type="entry name" value="Phytocyanin-like"/>
</dbReference>
<dbReference type="GO" id="GO:0009055">
    <property type="term" value="F:electron transfer activity"/>
    <property type="evidence" value="ECO:0007669"/>
    <property type="project" value="InterPro"/>
</dbReference>
<evidence type="ECO:0000256" key="5">
    <source>
        <dbReference type="ARBA" id="ARBA00082491"/>
    </source>
</evidence>
<dbReference type="Proteomes" id="UP001154282">
    <property type="component" value="Unassembled WGS sequence"/>
</dbReference>
<name>A0AAV0GRQ4_9ROSI</name>
<organism evidence="8 9">
    <name type="scientific">Linum tenue</name>
    <dbReference type="NCBI Taxonomy" id="586396"/>
    <lineage>
        <taxon>Eukaryota</taxon>
        <taxon>Viridiplantae</taxon>
        <taxon>Streptophyta</taxon>
        <taxon>Embryophyta</taxon>
        <taxon>Tracheophyta</taxon>
        <taxon>Spermatophyta</taxon>
        <taxon>Magnoliopsida</taxon>
        <taxon>eudicotyledons</taxon>
        <taxon>Gunneridae</taxon>
        <taxon>Pentapetalae</taxon>
        <taxon>rosids</taxon>
        <taxon>fabids</taxon>
        <taxon>Malpighiales</taxon>
        <taxon>Linaceae</taxon>
        <taxon>Linum</taxon>
    </lineage>
</organism>
<keyword evidence="6" id="KW-0732">Signal</keyword>
<evidence type="ECO:0000256" key="4">
    <source>
        <dbReference type="ARBA" id="ARBA00071970"/>
    </source>
</evidence>
<dbReference type="InterPro" id="IPR008972">
    <property type="entry name" value="Cupredoxin"/>
</dbReference>
<evidence type="ECO:0000259" key="7">
    <source>
        <dbReference type="PROSITE" id="PS51485"/>
    </source>
</evidence>
<gene>
    <name evidence="8" type="ORF">LITE_LOCUS713</name>
</gene>
<protein>
    <recommendedName>
        <fullName evidence="4">Basic blue protein</fullName>
    </recommendedName>
    <alternativeName>
        <fullName evidence="5">Plantacyanin</fullName>
    </alternativeName>
</protein>
<dbReference type="GO" id="GO:0005886">
    <property type="term" value="C:plasma membrane"/>
    <property type="evidence" value="ECO:0007669"/>
    <property type="project" value="TreeGrafter"/>
</dbReference>
<dbReference type="FunFam" id="2.60.40.420:FF:000013">
    <property type="entry name" value="basic blue protein-like"/>
    <property type="match status" value="1"/>
</dbReference>
<keyword evidence="3" id="KW-1015">Disulfide bond</keyword>
<feature type="signal peptide" evidence="6">
    <location>
        <begin position="1"/>
        <end position="26"/>
    </location>
</feature>
<reference evidence="8" key="1">
    <citation type="submission" date="2022-08" db="EMBL/GenBank/DDBJ databases">
        <authorList>
            <person name="Gutierrez-Valencia J."/>
        </authorList>
    </citation>
    <scope>NUCLEOTIDE SEQUENCE</scope>
</reference>
<dbReference type="Pfam" id="PF02298">
    <property type="entry name" value="Cu_bind_like"/>
    <property type="match status" value="1"/>
</dbReference>
<feature type="chain" id="PRO_5043516222" description="Basic blue protein" evidence="6">
    <location>
        <begin position="27"/>
        <end position="121"/>
    </location>
</feature>
<keyword evidence="1" id="KW-0479">Metal-binding</keyword>
<dbReference type="Gene3D" id="2.60.40.420">
    <property type="entry name" value="Cupredoxins - blue copper proteins"/>
    <property type="match status" value="1"/>
</dbReference>
<evidence type="ECO:0000256" key="6">
    <source>
        <dbReference type="SAM" id="SignalP"/>
    </source>
</evidence>
<dbReference type="EMBL" id="CAMGYJ010000002">
    <property type="protein sequence ID" value="CAI0375715.1"/>
    <property type="molecule type" value="Genomic_DNA"/>
</dbReference>
<evidence type="ECO:0000313" key="9">
    <source>
        <dbReference type="Proteomes" id="UP001154282"/>
    </source>
</evidence>
<keyword evidence="9" id="KW-1185">Reference proteome</keyword>